<evidence type="ECO:0000256" key="1">
    <source>
        <dbReference type="ARBA" id="ARBA00022737"/>
    </source>
</evidence>
<keyword evidence="1" id="KW-0677">Repeat</keyword>
<evidence type="ECO:0000256" key="2">
    <source>
        <dbReference type="PROSITE-ProRule" id="PRU00708"/>
    </source>
</evidence>
<dbReference type="EMBL" id="JABFUD020000010">
    <property type="protein sequence ID" value="KAI5075015.1"/>
    <property type="molecule type" value="Genomic_DNA"/>
</dbReference>
<reference evidence="3" key="1">
    <citation type="submission" date="2021-01" db="EMBL/GenBank/DDBJ databases">
        <title>Adiantum capillus-veneris genome.</title>
        <authorList>
            <person name="Fang Y."/>
            <person name="Liao Q."/>
        </authorList>
    </citation>
    <scope>NUCLEOTIDE SEQUENCE</scope>
    <source>
        <strain evidence="3">H3</strain>
        <tissue evidence="3">Leaf</tissue>
    </source>
</reference>
<feature type="repeat" description="PPR" evidence="2">
    <location>
        <begin position="518"/>
        <end position="552"/>
    </location>
</feature>
<keyword evidence="4" id="KW-1185">Reference proteome</keyword>
<dbReference type="Proteomes" id="UP000886520">
    <property type="component" value="Chromosome 10"/>
</dbReference>
<feature type="repeat" description="PPR" evidence="2">
    <location>
        <begin position="483"/>
        <end position="517"/>
    </location>
</feature>
<dbReference type="GO" id="GO:0003723">
    <property type="term" value="F:RNA binding"/>
    <property type="evidence" value="ECO:0007669"/>
    <property type="project" value="InterPro"/>
</dbReference>
<dbReference type="FunFam" id="1.25.40.10:FF:000144">
    <property type="entry name" value="Pentatricopeptide repeat-containing protein, mitochondrial"/>
    <property type="match status" value="1"/>
</dbReference>
<feature type="repeat" description="PPR" evidence="2">
    <location>
        <begin position="620"/>
        <end position="650"/>
    </location>
</feature>
<feature type="repeat" description="PPR" evidence="2">
    <location>
        <begin position="113"/>
        <end position="147"/>
    </location>
</feature>
<organism evidence="3 4">
    <name type="scientific">Adiantum capillus-veneris</name>
    <name type="common">Maidenhair fern</name>
    <dbReference type="NCBI Taxonomy" id="13818"/>
    <lineage>
        <taxon>Eukaryota</taxon>
        <taxon>Viridiplantae</taxon>
        <taxon>Streptophyta</taxon>
        <taxon>Embryophyta</taxon>
        <taxon>Tracheophyta</taxon>
        <taxon>Polypodiopsida</taxon>
        <taxon>Polypodiidae</taxon>
        <taxon>Polypodiales</taxon>
        <taxon>Pteridineae</taxon>
        <taxon>Pteridaceae</taxon>
        <taxon>Vittarioideae</taxon>
        <taxon>Adiantum</taxon>
    </lineage>
</organism>
<dbReference type="FunFam" id="1.25.40.10:FF:000031">
    <property type="entry name" value="Pentatricopeptide repeat-containing protein mitochondrial"/>
    <property type="match status" value="1"/>
</dbReference>
<dbReference type="FunFam" id="1.25.40.10:FF:000090">
    <property type="entry name" value="Pentatricopeptide repeat-containing protein, chloroplastic"/>
    <property type="match status" value="1"/>
</dbReference>
<protein>
    <recommendedName>
        <fullName evidence="5">Pentatricopeptide repeat-containing protein</fullName>
    </recommendedName>
</protein>
<accession>A0A9D4UVL1</accession>
<dbReference type="Pfam" id="PF01535">
    <property type="entry name" value="PPR"/>
    <property type="match status" value="3"/>
</dbReference>
<feature type="repeat" description="PPR" evidence="2">
    <location>
        <begin position="585"/>
        <end position="619"/>
    </location>
</feature>
<feature type="repeat" description="PPR" evidence="2">
    <location>
        <begin position="381"/>
        <end position="415"/>
    </location>
</feature>
<dbReference type="Pfam" id="PF13041">
    <property type="entry name" value="PPR_2"/>
    <property type="match status" value="5"/>
</dbReference>
<evidence type="ECO:0000313" key="4">
    <source>
        <dbReference type="Proteomes" id="UP000886520"/>
    </source>
</evidence>
<dbReference type="InterPro" id="IPR046960">
    <property type="entry name" value="PPR_At4g14850-like_plant"/>
</dbReference>
<dbReference type="Gene3D" id="1.25.40.10">
    <property type="entry name" value="Tetratricopeptide repeat domain"/>
    <property type="match status" value="5"/>
</dbReference>
<dbReference type="PROSITE" id="PS51375">
    <property type="entry name" value="PPR"/>
    <property type="match status" value="8"/>
</dbReference>
<dbReference type="AlphaFoldDB" id="A0A9D4UVL1"/>
<dbReference type="OrthoDB" id="1879995at2759"/>
<name>A0A9D4UVL1_ADICA</name>
<dbReference type="InterPro" id="IPR002885">
    <property type="entry name" value="PPR_rpt"/>
</dbReference>
<feature type="repeat" description="PPR" evidence="2">
    <location>
        <begin position="177"/>
        <end position="211"/>
    </location>
</feature>
<evidence type="ECO:0000313" key="3">
    <source>
        <dbReference type="EMBL" id="KAI5075015.1"/>
    </source>
</evidence>
<comment type="caution">
    <text evidence="3">The sequence shown here is derived from an EMBL/GenBank/DDBJ whole genome shotgun (WGS) entry which is preliminary data.</text>
</comment>
<gene>
    <name evidence="3" type="ORF">GOP47_0010976</name>
</gene>
<proteinExistence type="predicted"/>
<dbReference type="NCBIfam" id="TIGR00756">
    <property type="entry name" value="PPR"/>
    <property type="match status" value="6"/>
</dbReference>
<dbReference type="GO" id="GO:0009451">
    <property type="term" value="P:RNA modification"/>
    <property type="evidence" value="ECO:0007669"/>
    <property type="project" value="InterPro"/>
</dbReference>
<feature type="repeat" description="PPR" evidence="2">
    <location>
        <begin position="279"/>
        <end position="313"/>
    </location>
</feature>
<dbReference type="FunFam" id="1.25.40.10:FF:000344">
    <property type="entry name" value="Pentatricopeptide repeat-containing protein"/>
    <property type="match status" value="1"/>
</dbReference>
<sequence>MASTGHHLWTLGLPDMAEEGDTGSNSSKKLDRNIDLLWKDFFRDPTQWWDKRSNKVDPGYPDFKHKITKKALRIDGCHNAPWVIEELKCRGLFDPRDYSLHYKNSQPSDAGTDVYAYLALLRDCCRSRNLEKGTKLHEEIVQKQLLERCADAVAIMYAKCGDPSTGKELLELHRSRNLVSWTALIAGYARQRQSQRALDCVDTMQSLGLSPDGVTYACILKACAGLKALDRGVKIHDEIVRQGLLQNDVVLGTSLVDMYAKCGDAAKAQQVLEELPIRDVVAYNAVITGYAKLGEAEQALRCFAAMRDEGLSPTAITFSGVLKSCGILGDIQHGECIHKEIIQQALLWNDVVLGSALVEMYVKCGALQKAREVLQELSRRDVVSWSSLIAGYAQKGEGNQALKCFEQMQDEGVLPDAVTYACILKACGSVGALKKGEEIDNMIAKGGLLQNNSLLGSALVDMYAKCGVLTKAQKVLEELPFPDEVCYNALIAGYVQHEQGEDAFKCFEKMRQAGFSPTAVTFSSLLKACGSMGAVDKGEKIHDEIAKQGLLANSVVLGTALVDMYAKCGSLVKAQETIDKLPIQSVVVWNALMTGYAQQPQGEQVLSCFERLQNEGLSPDAVTFSSVLNACSHLGLVDEGYMHFESMRRKFGIEPDIEHCTCMIDLFGRAGQLDKAVKWIQELPSSKNSTLWAALLSACRKWGDVNVGKWAFEQAKQIDKHDAVPYVLMADIYAAAGKQEDAQVIEALRRDMEGSKVLISEAVPLSTG</sequence>
<dbReference type="InterPro" id="IPR011990">
    <property type="entry name" value="TPR-like_helical_dom_sf"/>
</dbReference>
<evidence type="ECO:0008006" key="5">
    <source>
        <dbReference type="Google" id="ProtNLM"/>
    </source>
</evidence>
<dbReference type="PANTHER" id="PTHR47926">
    <property type="entry name" value="PENTATRICOPEPTIDE REPEAT-CONTAINING PROTEIN"/>
    <property type="match status" value="1"/>
</dbReference>
<dbReference type="SUPFAM" id="SSF48452">
    <property type="entry name" value="TPR-like"/>
    <property type="match status" value="1"/>
</dbReference>